<reference evidence="1" key="1">
    <citation type="journal article" date="2015" name="Nature">
        <title>Complex archaea that bridge the gap between prokaryotes and eukaryotes.</title>
        <authorList>
            <person name="Spang A."/>
            <person name="Saw J.H."/>
            <person name="Jorgensen S.L."/>
            <person name="Zaremba-Niedzwiedzka K."/>
            <person name="Martijn J."/>
            <person name="Lind A.E."/>
            <person name="van Eijk R."/>
            <person name="Schleper C."/>
            <person name="Guy L."/>
            <person name="Ettema T.J."/>
        </authorList>
    </citation>
    <scope>NUCLEOTIDE SEQUENCE</scope>
</reference>
<evidence type="ECO:0000313" key="1">
    <source>
        <dbReference type="EMBL" id="KKL24827.1"/>
    </source>
</evidence>
<name>A0A0F9CEJ6_9ZZZZ</name>
<protein>
    <submittedName>
        <fullName evidence="1">Uncharacterized protein</fullName>
    </submittedName>
</protein>
<proteinExistence type="predicted"/>
<dbReference type="EMBL" id="LAZR01036443">
    <property type="protein sequence ID" value="KKL24827.1"/>
    <property type="molecule type" value="Genomic_DNA"/>
</dbReference>
<accession>A0A0F9CEJ6</accession>
<sequence length="52" mass="6326">MKEFDEWWNNNQWKYNLSERSPCITARDGWEAALKWVYNNDDIADIADMENQ</sequence>
<dbReference type="AlphaFoldDB" id="A0A0F9CEJ6"/>
<comment type="caution">
    <text evidence="1">The sequence shown here is derived from an EMBL/GenBank/DDBJ whole genome shotgun (WGS) entry which is preliminary data.</text>
</comment>
<organism evidence="1">
    <name type="scientific">marine sediment metagenome</name>
    <dbReference type="NCBI Taxonomy" id="412755"/>
    <lineage>
        <taxon>unclassified sequences</taxon>
        <taxon>metagenomes</taxon>
        <taxon>ecological metagenomes</taxon>
    </lineage>
</organism>
<gene>
    <name evidence="1" type="ORF">LCGC14_2411470</name>
</gene>
<feature type="non-terminal residue" evidence="1">
    <location>
        <position position="52"/>
    </location>
</feature>